<gene>
    <name evidence="1" type="ORF">PSNMU_V1.4_AUG-EV-PASAV3_0111850</name>
</gene>
<dbReference type="OrthoDB" id="47990at2759"/>
<keyword evidence="2" id="KW-1185">Reference proteome</keyword>
<dbReference type="Proteomes" id="UP000291116">
    <property type="component" value="Unassembled WGS sequence"/>
</dbReference>
<reference evidence="1 2" key="1">
    <citation type="submission" date="2019-01" db="EMBL/GenBank/DDBJ databases">
        <authorList>
            <person name="Ferrante I. M."/>
        </authorList>
    </citation>
    <scope>NUCLEOTIDE SEQUENCE [LARGE SCALE GENOMIC DNA]</scope>
    <source>
        <strain evidence="1 2">B856</strain>
    </source>
</reference>
<evidence type="ECO:0000313" key="2">
    <source>
        <dbReference type="Proteomes" id="UP000291116"/>
    </source>
</evidence>
<evidence type="ECO:0000313" key="1">
    <source>
        <dbReference type="EMBL" id="VEU44115.1"/>
    </source>
</evidence>
<protein>
    <submittedName>
        <fullName evidence="1">Uncharacterized protein</fullName>
    </submittedName>
</protein>
<dbReference type="EMBL" id="CAACVS010000616">
    <property type="protein sequence ID" value="VEU44115.1"/>
    <property type="molecule type" value="Genomic_DNA"/>
</dbReference>
<sequence>MMKRSMKVFSEKEAPTSSPKLLQQMHLHKDGTVSLTCYKIKNAVESRDDIAWSATVQVRGKKETATPAIELLISSSIPSFGSNASTPQIQQERQRLVRKHSRLSVPVLKSILQKSIRRRKPLPSVRVASELADKSLGDLLRRLPIIILEDSTLHPSFPFLVWLMMADSKNYHLPLFLLKRVLGIVFEMASCRWQDSLKVHEQQKINHNDESTTDIPSELTLACLHNYKTVSKFSDDNALSTQSGTEFCLSNDELIVWSILMRGQYGGMACDIKMLKGYAALWHQRFFSIQTIPEKTKKILSPHGPCPSITTSDEIVLEEWSQVPVFVHQSAAKQSASRIDRLLMATPMGSFSRPQSQKAAQNKNNNFVGLISLGKSDLTVEGVDFHCSSILESAILSNPKVVEDCCDHLEAIDRKYGHGNSSTGNDRRTRSLHSSLRGVLKSCMWKYSAGVNLRLPLLTAGGSTEDKREGVNDLKQFYENVIKPRTKAFAERYVEDRLSR</sequence>
<dbReference type="AlphaFoldDB" id="A0A448ZPZ8"/>
<name>A0A448ZPZ8_9STRA</name>
<organism evidence="1 2">
    <name type="scientific">Pseudo-nitzschia multistriata</name>
    <dbReference type="NCBI Taxonomy" id="183589"/>
    <lineage>
        <taxon>Eukaryota</taxon>
        <taxon>Sar</taxon>
        <taxon>Stramenopiles</taxon>
        <taxon>Ochrophyta</taxon>
        <taxon>Bacillariophyta</taxon>
        <taxon>Bacillariophyceae</taxon>
        <taxon>Bacillariophycidae</taxon>
        <taxon>Bacillariales</taxon>
        <taxon>Bacillariaceae</taxon>
        <taxon>Pseudo-nitzschia</taxon>
    </lineage>
</organism>
<proteinExistence type="predicted"/>
<accession>A0A448ZPZ8</accession>